<dbReference type="GO" id="GO:0005886">
    <property type="term" value="C:plasma membrane"/>
    <property type="evidence" value="ECO:0007669"/>
    <property type="project" value="TreeGrafter"/>
</dbReference>
<evidence type="ECO:0000313" key="7">
    <source>
        <dbReference type="EMBL" id="KAF3183889.1"/>
    </source>
</evidence>
<dbReference type="GO" id="GO:0032126">
    <property type="term" value="C:eisosome"/>
    <property type="evidence" value="ECO:0007669"/>
    <property type="project" value="TreeGrafter"/>
</dbReference>
<dbReference type="EMBL" id="WIWT01000005">
    <property type="protein sequence ID" value="KAF3221453.1"/>
    <property type="molecule type" value="Genomic_DNA"/>
</dbReference>
<sequence length="160" mass="16876">MHITSLALRGTQFLLTVIALALSGALVAQQIFGGSPSQVNFALFTSIWSFLGGFYTLYAVITDSGHSQILLGIDASNTLFTFAAGTALAAGLGVHSCGNMAYVITNSITNGGRDPTARCHEAQALTAFLWFLFGTYLASLVLSVLAWRRGSVVPASRSRV</sequence>
<organism evidence="7 12">
    <name type="scientific">Orbilia oligospora</name>
    <name type="common">Nematode-trapping fungus</name>
    <name type="synonym">Arthrobotrys oligospora</name>
    <dbReference type="NCBI Taxonomy" id="2813651"/>
    <lineage>
        <taxon>Eukaryota</taxon>
        <taxon>Fungi</taxon>
        <taxon>Dikarya</taxon>
        <taxon>Ascomycota</taxon>
        <taxon>Pezizomycotina</taxon>
        <taxon>Orbiliomycetes</taxon>
        <taxon>Orbiliales</taxon>
        <taxon>Orbiliaceae</taxon>
        <taxon>Orbilia</taxon>
    </lineage>
</organism>
<feature type="transmembrane region" description="Helical" evidence="5">
    <location>
        <begin position="79"/>
        <end position="104"/>
    </location>
</feature>
<keyword evidence="3 5" id="KW-1133">Transmembrane helix</keyword>
<dbReference type="InterPro" id="IPR052649">
    <property type="entry name" value="NCE102-like"/>
</dbReference>
<evidence type="ECO:0000313" key="11">
    <source>
        <dbReference type="Proteomes" id="UP000472727"/>
    </source>
</evidence>
<evidence type="ECO:0000313" key="13">
    <source>
        <dbReference type="Proteomes" id="UP000483672"/>
    </source>
</evidence>
<feature type="transmembrane region" description="Helical" evidence="5">
    <location>
        <begin position="12"/>
        <end position="32"/>
    </location>
</feature>
<reference evidence="11 12" key="1">
    <citation type="submission" date="2019-06" db="EMBL/GenBank/DDBJ databases">
        <authorList>
            <person name="Palmer J.M."/>
        </authorList>
    </citation>
    <scope>NUCLEOTIDE SEQUENCE [LARGE SCALE GENOMIC DNA]</scope>
    <source>
        <strain evidence="8 11">TWF106</strain>
        <strain evidence="10 13">TWF191</strain>
        <strain evidence="9">TWF679</strain>
        <strain evidence="7 12">TWF788</strain>
    </source>
</reference>
<comment type="caution">
    <text evidence="7">The sequence shown here is derived from an EMBL/GenBank/DDBJ whole genome shotgun (WGS) entry which is preliminary data.</text>
</comment>
<evidence type="ECO:0000256" key="3">
    <source>
        <dbReference type="ARBA" id="ARBA00022989"/>
    </source>
</evidence>
<evidence type="ECO:0000313" key="9">
    <source>
        <dbReference type="EMBL" id="KAF3221453.1"/>
    </source>
</evidence>
<evidence type="ECO:0000313" key="8">
    <source>
        <dbReference type="EMBL" id="KAF3201932.1"/>
    </source>
</evidence>
<dbReference type="EMBL" id="JAABOE010000025">
    <property type="protein sequence ID" value="KAF3183889.1"/>
    <property type="molecule type" value="Genomic_DNA"/>
</dbReference>
<proteinExistence type="predicted"/>
<dbReference type="InterPro" id="IPR008253">
    <property type="entry name" value="Marvel"/>
</dbReference>
<evidence type="ECO:0000256" key="5">
    <source>
        <dbReference type="SAM" id="Phobius"/>
    </source>
</evidence>
<protein>
    <recommendedName>
        <fullName evidence="6">MARVEL domain-containing protein</fullName>
    </recommendedName>
</protein>
<evidence type="ECO:0000313" key="12">
    <source>
        <dbReference type="Proteomes" id="UP000479691"/>
    </source>
</evidence>
<evidence type="ECO:0000256" key="2">
    <source>
        <dbReference type="ARBA" id="ARBA00022692"/>
    </source>
</evidence>
<gene>
    <name evidence="8" type="ORF">TWF106_002654</name>
    <name evidence="10" type="ORF">TWF191_000147</name>
    <name evidence="9" type="ORF">TWF679_008140</name>
    <name evidence="7" type="ORF">TWF788_005362</name>
</gene>
<comment type="subcellular location">
    <subcellularLocation>
        <location evidence="1">Membrane</location>
        <topology evidence="1">Multi-pass membrane protein</topology>
    </subcellularLocation>
</comment>
<dbReference type="OrthoDB" id="5423111at2759"/>
<dbReference type="Proteomes" id="UP000479691">
    <property type="component" value="Unassembled WGS sequence"/>
</dbReference>
<dbReference type="GO" id="GO:0072659">
    <property type="term" value="P:protein localization to plasma membrane"/>
    <property type="evidence" value="ECO:0007669"/>
    <property type="project" value="TreeGrafter"/>
</dbReference>
<dbReference type="PANTHER" id="PTHR28165:SF1">
    <property type="entry name" value="NON-CLASSICAL EXPORT PROTEIN 2-RELATED"/>
    <property type="match status" value="1"/>
</dbReference>
<feature type="transmembrane region" description="Helical" evidence="5">
    <location>
        <begin position="38"/>
        <end position="58"/>
    </location>
</feature>
<keyword evidence="4 5" id="KW-0472">Membrane</keyword>
<dbReference type="GO" id="GO:0070941">
    <property type="term" value="P:eisosome assembly"/>
    <property type="evidence" value="ECO:0007669"/>
    <property type="project" value="TreeGrafter"/>
</dbReference>
<keyword evidence="2 5" id="KW-0812">Transmembrane</keyword>
<name>A0A6G1M1U3_ORBOL</name>
<dbReference type="AlphaFoldDB" id="A0A6G1M1U3"/>
<feature type="transmembrane region" description="Helical" evidence="5">
    <location>
        <begin position="124"/>
        <end position="147"/>
    </location>
</feature>
<accession>A0A6G1M1U3</accession>
<feature type="domain" description="MARVEL" evidence="6">
    <location>
        <begin position="5"/>
        <end position="142"/>
    </location>
</feature>
<dbReference type="EMBL" id="WIWS01000151">
    <property type="protein sequence ID" value="KAF3201932.1"/>
    <property type="molecule type" value="Genomic_DNA"/>
</dbReference>
<dbReference type="Proteomes" id="UP000614610">
    <property type="component" value="Unassembled WGS sequence"/>
</dbReference>
<evidence type="ECO:0000256" key="4">
    <source>
        <dbReference type="ARBA" id="ARBA00023136"/>
    </source>
</evidence>
<evidence type="ECO:0000256" key="1">
    <source>
        <dbReference type="ARBA" id="ARBA00004141"/>
    </source>
</evidence>
<evidence type="ECO:0000313" key="10">
    <source>
        <dbReference type="EMBL" id="KAF3232376.1"/>
    </source>
</evidence>
<evidence type="ECO:0000259" key="6">
    <source>
        <dbReference type="Pfam" id="PF01284"/>
    </source>
</evidence>
<dbReference type="EMBL" id="WIPF01000001">
    <property type="protein sequence ID" value="KAF3232376.1"/>
    <property type="molecule type" value="Genomic_DNA"/>
</dbReference>
<dbReference type="Proteomes" id="UP000483672">
    <property type="component" value="Unassembled WGS sequence"/>
</dbReference>
<dbReference type="Proteomes" id="UP000472727">
    <property type="component" value="Unassembled WGS sequence"/>
</dbReference>
<dbReference type="PANTHER" id="PTHR28165">
    <property type="entry name" value="NON-CLASSICAL EXPORT PROTEIN 2-RELATED"/>
    <property type="match status" value="1"/>
</dbReference>
<dbReference type="Pfam" id="PF01284">
    <property type="entry name" value="MARVEL"/>
    <property type="match status" value="1"/>
</dbReference>